<dbReference type="EMBL" id="JAHDYR010000008">
    <property type="protein sequence ID" value="KAG9395717.1"/>
    <property type="molecule type" value="Genomic_DNA"/>
</dbReference>
<feature type="compositionally biased region" description="Acidic residues" evidence="1">
    <location>
        <begin position="51"/>
        <end position="64"/>
    </location>
</feature>
<evidence type="ECO:0000256" key="1">
    <source>
        <dbReference type="SAM" id="MobiDB-lite"/>
    </source>
</evidence>
<protein>
    <submittedName>
        <fullName evidence="2">Uncharacterized protein</fullName>
    </submittedName>
</protein>
<dbReference type="SUPFAM" id="SSF50985">
    <property type="entry name" value="RCC1/BLIP-II"/>
    <property type="match status" value="1"/>
</dbReference>
<dbReference type="Proteomes" id="UP000717585">
    <property type="component" value="Unassembled WGS sequence"/>
</dbReference>
<proteinExistence type="predicted"/>
<dbReference type="InterPro" id="IPR009091">
    <property type="entry name" value="RCC1/BLIP-II"/>
</dbReference>
<evidence type="ECO:0000313" key="2">
    <source>
        <dbReference type="EMBL" id="KAG9395717.1"/>
    </source>
</evidence>
<reference evidence="2" key="1">
    <citation type="submission" date="2021-05" db="EMBL/GenBank/DDBJ databases">
        <title>A free-living protist that lacks canonical eukaryotic 1 DNA replication and segregation systems.</title>
        <authorList>
            <person name="Salas-Leiva D.E."/>
            <person name="Tromer E.C."/>
            <person name="Curtis B.A."/>
            <person name="Jerlstrom-Hultqvist J."/>
            <person name="Kolisko M."/>
            <person name="Yi Z."/>
            <person name="Salas-Leiva J.S."/>
            <person name="Gallot-Lavallee L."/>
            <person name="Kops G.J.P.L."/>
            <person name="Archibald J.M."/>
            <person name="Simpson A.G.B."/>
            <person name="Roger A.J."/>
        </authorList>
    </citation>
    <scope>NUCLEOTIDE SEQUENCE</scope>
    <source>
        <strain evidence="2">BICM</strain>
    </source>
</reference>
<dbReference type="Gene3D" id="2.130.10.30">
    <property type="entry name" value="Regulator of chromosome condensation 1/beta-lactamase-inhibitor protein II"/>
    <property type="match status" value="1"/>
</dbReference>
<feature type="region of interest" description="Disordered" evidence="1">
    <location>
        <begin position="29"/>
        <end position="64"/>
    </location>
</feature>
<accession>A0A8J6B9S1</accession>
<dbReference type="AlphaFoldDB" id="A0A8J6B9S1"/>
<gene>
    <name evidence="2" type="ORF">J8273_2624</name>
</gene>
<sequence length="498" mass="54563">MLATGKQTEPTILSLSDELLWAIFLEGDANPDLEPNDLIERDEEEARHSDDEDEEEEEEEREEYEEHVFGLFGKADFAYPEFAKAHWFLSKKTKAALDHSEIDGDVTGQYPIRIRFYGGRFFAKGQNDSFQTGFLLGGNADVEYIARYRHARVPHIMKYVSDGDRTLAATVDGVIVWGESHNGSLGVGEYDGVLPSAVDFVKAGDVAEYEASLPAWHKHELVTKLFLGSPCESFYFSMIVTPAGTVAAGGNDCGFLGVGSTDNADDYDEFVPVELPTGFVPDDITADDTDSRCFLMTTDRRLAVSGFNEVTGNLGVGSDENVPLFTELPFPVDAIWPCSYGKNTFYLSGKTLFGAGDTTLIKPFLEDDAPDNLLTATPLTCSHEWTSVAIADNSSIICFMGPDKTSGAILVDTEAYDKRGEHIQAGQSWSLDLPVTEVRKSGVNIWLKSNNGWYVLGSNDCHSIEGQPEFISSPAKCPSEPESPAFKNSHVCQTAIAQ</sequence>
<feature type="compositionally biased region" description="Acidic residues" evidence="1">
    <location>
        <begin position="29"/>
        <end position="43"/>
    </location>
</feature>
<organism evidence="2 3">
    <name type="scientific">Carpediemonas membranifera</name>
    <dbReference type="NCBI Taxonomy" id="201153"/>
    <lineage>
        <taxon>Eukaryota</taxon>
        <taxon>Metamonada</taxon>
        <taxon>Carpediemonas-like organisms</taxon>
        <taxon>Carpediemonas</taxon>
    </lineage>
</organism>
<comment type="caution">
    <text evidence="2">The sequence shown here is derived from an EMBL/GenBank/DDBJ whole genome shotgun (WGS) entry which is preliminary data.</text>
</comment>
<keyword evidence="3" id="KW-1185">Reference proteome</keyword>
<name>A0A8J6B9S1_9EUKA</name>
<evidence type="ECO:0000313" key="3">
    <source>
        <dbReference type="Proteomes" id="UP000717585"/>
    </source>
</evidence>